<reference evidence="2 3" key="1">
    <citation type="journal article" date="2018" name="BMC Genomics">
        <title>Genomic evidence for intraspecific hybridization in a clonal and extremely halotolerant yeast.</title>
        <authorList>
            <person name="Gostincar C."/>
            <person name="Stajich J.E."/>
            <person name="Zupancic J."/>
            <person name="Zalar P."/>
            <person name="Gunde-Cimerman N."/>
        </authorList>
    </citation>
    <scope>NUCLEOTIDE SEQUENCE [LARGE SCALE GENOMIC DNA]</scope>
    <source>
        <strain evidence="2 3">EXF-6651</strain>
    </source>
</reference>
<protein>
    <submittedName>
        <fullName evidence="2">Uncharacterized protein</fullName>
    </submittedName>
</protein>
<dbReference type="AlphaFoldDB" id="A0A3M6YZZ6"/>
<feature type="compositionally biased region" description="Polar residues" evidence="1">
    <location>
        <begin position="100"/>
        <end position="109"/>
    </location>
</feature>
<dbReference type="EMBL" id="QWIM01002761">
    <property type="protein sequence ID" value="RMY08351.1"/>
    <property type="molecule type" value="Genomic_DNA"/>
</dbReference>
<feature type="region of interest" description="Disordered" evidence="1">
    <location>
        <begin position="94"/>
        <end position="117"/>
    </location>
</feature>
<name>A0A3M6YZZ6_HORWE</name>
<comment type="caution">
    <text evidence="2">The sequence shown here is derived from an EMBL/GenBank/DDBJ whole genome shotgun (WGS) entry which is preliminary data.</text>
</comment>
<gene>
    <name evidence="2" type="ORF">D0866_14768</name>
</gene>
<accession>A0A3M6YZZ6</accession>
<evidence type="ECO:0000313" key="3">
    <source>
        <dbReference type="Proteomes" id="UP000276864"/>
    </source>
</evidence>
<proteinExistence type="predicted"/>
<evidence type="ECO:0000256" key="1">
    <source>
        <dbReference type="SAM" id="MobiDB-lite"/>
    </source>
</evidence>
<dbReference type="Proteomes" id="UP000276864">
    <property type="component" value="Unassembled WGS sequence"/>
</dbReference>
<organism evidence="2 3">
    <name type="scientific">Hortaea werneckii</name>
    <name type="common">Black yeast</name>
    <name type="synonym">Cladosporium werneckii</name>
    <dbReference type="NCBI Taxonomy" id="91943"/>
    <lineage>
        <taxon>Eukaryota</taxon>
        <taxon>Fungi</taxon>
        <taxon>Dikarya</taxon>
        <taxon>Ascomycota</taxon>
        <taxon>Pezizomycotina</taxon>
        <taxon>Dothideomycetes</taxon>
        <taxon>Dothideomycetidae</taxon>
        <taxon>Mycosphaerellales</taxon>
        <taxon>Teratosphaeriaceae</taxon>
        <taxon>Hortaea</taxon>
    </lineage>
</organism>
<sequence length="223" mass="24851">MIQYPTCLELLIHKPPRSFQPAMITMMNQAEAQRAAALELIQALVYRQDERLHDLCLNDSPAYHAFLSPKRLPALDDLADSPAMRMKQLLKRSNDLPSDLSASPTSPTSPCEDATHGAWSPLSNTTLDQLLASRLKAFGTATMCSERVLAIMQDEDVCAIRWQERNRLGALDKTSTLRLHFTGNKIDSIDEYVDARKSSGYERAVGAEEQRPVEAMPKPISVV</sequence>
<evidence type="ECO:0000313" key="2">
    <source>
        <dbReference type="EMBL" id="RMY08351.1"/>
    </source>
</evidence>